<evidence type="ECO:0000256" key="3">
    <source>
        <dbReference type="ARBA" id="ARBA00023163"/>
    </source>
</evidence>
<dbReference type="GO" id="GO:0000976">
    <property type="term" value="F:transcription cis-regulatory region binding"/>
    <property type="evidence" value="ECO:0007669"/>
    <property type="project" value="TreeGrafter"/>
</dbReference>
<dbReference type="EMBL" id="UINC01027190">
    <property type="protein sequence ID" value="SVB06026.1"/>
    <property type="molecule type" value="Genomic_DNA"/>
</dbReference>
<dbReference type="InterPro" id="IPR050109">
    <property type="entry name" value="HTH-type_TetR-like_transc_reg"/>
</dbReference>
<name>A0A382AWU8_9ZZZZ</name>
<keyword evidence="3" id="KW-0804">Transcription</keyword>
<evidence type="ECO:0000256" key="1">
    <source>
        <dbReference type="ARBA" id="ARBA00023015"/>
    </source>
</evidence>
<keyword evidence="1" id="KW-0805">Transcription regulation</keyword>
<dbReference type="InterPro" id="IPR009057">
    <property type="entry name" value="Homeodomain-like_sf"/>
</dbReference>
<evidence type="ECO:0000313" key="6">
    <source>
        <dbReference type="EMBL" id="SVB06026.1"/>
    </source>
</evidence>
<evidence type="ECO:0000259" key="5">
    <source>
        <dbReference type="PROSITE" id="PS50977"/>
    </source>
</evidence>
<dbReference type="InterPro" id="IPR036271">
    <property type="entry name" value="Tet_transcr_reg_TetR-rel_C_sf"/>
</dbReference>
<feature type="region of interest" description="Disordered" evidence="4">
    <location>
        <begin position="1"/>
        <end position="23"/>
    </location>
</feature>
<dbReference type="Pfam" id="PF00440">
    <property type="entry name" value="TetR_N"/>
    <property type="match status" value="1"/>
</dbReference>
<dbReference type="GO" id="GO:0003700">
    <property type="term" value="F:DNA-binding transcription factor activity"/>
    <property type="evidence" value="ECO:0007669"/>
    <property type="project" value="TreeGrafter"/>
</dbReference>
<dbReference type="PROSITE" id="PS50977">
    <property type="entry name" value="HTH_TETR_2"/>
    <property type="match status" value="1"/>
</dbReference>
<sequence>MSALSPIRTSLERRRAPKLSPEKRREQLLRCALTVFARRGIGSARHAEIAQEAQVAVPTVFTYFPTREILVREVLSEVDQYLSQVVWSAIGAGNSVFEKLLLVTKAFGDSVITDPDVMKIWLNWSTAMRDNTWLLYEDLQTRVIDLFVEVIRDGQTKGEVHVTVDPEIAAYMVVSGGHMIVQMKLVARKSAVIDAFLEKLVLGSLMPEVSSSHEQNT</sequence>
<feature type="compositionally biased region" description="Basic and acidic residues" evidence="4">
    <location>
        <begin position="10"/>
        <end position="23"/>
    </location>
</feature>
<dbReference type="SUPFAM" id="SSF48498">
    <property type="entry name" value="Tetracyclin repressor-like, C-terminal domain"/>
    <property type="match status" value="1"/>
</dbReference>
<accession>A0A382AWU8</accession>
<gene>
    <name evidence="6" type="ORF">METZ01_LOCUS158880</name>
</gene>
<protein>
    <recommendedName>
        <fullName evidence="5">HTH tetR-type domain-containing protein</fullName>
    </recommendedName>
</protein>
<organism evidence="6">
    <name type="scientific">marine metagenome</name>
    <dbReference type="NCBI Taxonomy" id="408172"/>
    <lineage>
        <taxon>unclassified sequences</taxon>
        <taxon>metagenomes</taxon>
        <taxon>ecological metagenomes</taxon>
    </lineage>
</organism>
<evidence type="ECO:0000256" key="2">
    <source>
        <dbReference type="ARBA" id="ARBA00023125"/>
    </source>
</evidence>
<dbReference type="InterPro" id="IPR001647">
    <property type="entry name" value="HTH_TetR"/>
</dbReference>
<dbReference type="AlphaFoldDB" id="A0A382AWU8"/>
<dbReference type="PANTHER" id="PTHR30055:SF234">
    <property type="entry name" value="HTH-TYPE TRANSCRIPTIONAL REGULATOR BETI"/>
    <property type="match status" value="1"/>
</dbReference>
<proteinExistence type="predicted"/>
<keyword evidence="2" id="KW-0238">DNA-binding</keyword>
<dbReference type="SUPFAM" id="SSF46689">
    <property type="entry name" value="Homeodomain-like"/>
    <property type="match status" value="1"/>
</dbReference>
<dbReference type="Gene3D" id="1.10.357.10">
    <property type="entry name" value="Tetracycline Repressor, domain 2"/>
    <property type="match status" value="1"/>
</dbReference>
<feature type="domain" description="HTH tetR-type" evidence="5">
    <location>
        <begin position="22"/>
        <end position="82"/>
    </location>
</feature>
<dbReference type="PANTHER" id="PTHR30055">
    <property type="entry name" value="HTH-TYPE TRANSCRIPTIONAL REGULATOR RUTR"/>
    <property type="match status" value="1"/>
</dbReference>
<reference evidence="6" key="1">
    <citation type="submission" date="2018-05" db="EMBL/GenBank/DDBJ databases">
        <authorList>
            <person name="Lanie J.A."/>
            <person name="Ng W.-L."/>
            <person name="Kazmierczak K.M."/>
            <person name="Andrzejewski T.M."/>
            <person name="Davidsen T.M."/>
            <person name="Wayne K.J."/>
            <person name="Tettelin H."/>
            <person name="Glass J.I."/>
            <person name="Rusch D."/>
            <person name="Podicherti R."/>
            <person name="Tsui H.-C.T."/>
            <person name="Winkler M.E."/>
        </authorList>
    </citation>
    <scope>NUCLEOTIDE SEQUENCE</scope>
</reference>
<evidence type="ECO:0000256" key="4">
    <source>
        <dbReference type="SAM" id="MobiDB-lite"/>
    </source>
</evidence>